<reference evidence="15" key="2">
    <citation type="submission" date="2022-06" db="UniProtKB">
        <authorList>
            <consortium name="EnsemblMetazoa"/>
        </authorList>
    </citation>
    <scope>IDENTIFICATION</scope>
    <source>
        <strain evidence="15">PS312</strain>
    </source>
</reference>
<keyword evidence="7" id="KW-0915">Sodium</keyword>
<comment type="similarity">
    <text evidence="2 13">Belongs to the amiloride-sensitive sodium channel (TC 1.A.6) family.</text>
</comment>
<protein>
    <submittedName>
        <fullName evidence="15">Ion channel</fullName>
    </submittedName>
</protein>
<keyword evidence="12 13" id="KW-0407">Ion channel</keyword>
<dbReference type="PANTHER" id="PTHR11690">
    <property type="entry name" value="AMILORIDE-SENSITIVE SODIUM CHANNEL-RELATED"/>
    <property type="match status" value="1"/>
</dbReference>
<dbReference type="GO" id="GO:0015280">
    <property type="term" value="F:ligand-gated sodium channel activity"/>
    <property type="evidence" value="ECO:0000318"/>
    <property type="project" value="GO_Central"/>
</dbReference>
<dbReference type="PRINTS" id="PR01078">
    <property type="entry name" value="AMINACHANNEL"/>
</dbReference>
<keyword evidence="3 13" id="KW-0813">Transport</keyword>
<dbReference type="OrthoDB" id="8065060at2759"/>
<feature type="compositionally biased region" description="Basic and acidic residues" evidence="14">
    <location>
        <begin position="8"/>
        <end position="21"/>
    </location>
</feature>
<reference evidence="16" key="1">
    <citation type="journal article" date="2008" name="Nat. Genet.">
        <title>The Pristionchus pacificus genome provides a unique perspective on nematode lifestyle and parasitism.</title>
        <authorList>
            <person name="Dieterich C."/>
            <person name="Clifton S.W."/>
            <person name="Schuster L.N."/>
            <person name="Chinwalla A."/>
            <person name="Delehaunty K."/>
            <person name="Dinkelacker I."/>
            <person name="Fulton L."/>
            <person name="Fulton R."/>
            <person name="Godfrey J."/>
            <person name="Minx P."/>
            <person name="Mitreva M."/>
            <person name="Roeseler W."/>
            <person name="Tian H."/>
            <person name="Witte H."/>
            <person name="Yang S.P."/>
            <person name="Wilson R.K."/>
            <person name="Sommer R.J."/>
        </authorList>
    </citation>
    <scope>NUCLEOTIDE SEQUENCE [LARGE SCALE GENOMIC DNA]</scope>
    <source>
        <strain evidence="16">PS312</strain>
    </source>
</reference>
<keyword evidence="16" id="KW-1185">Reference proteome</keyword>
<feature type="region of interest" description="Disordered" evidence="14">
    <location>
        <begin position="1"/>
        <end position="73"/>
    </location>
</feature>
<feature type="region of interest" description="Disordered" evidence="14">
    <location>
        <begin position="741"/>
        <end position="864"/>
    </location>
</feature>
<dbReference type="InterPro" id="IPR001873">
    <property type="entry name" value="ENaC"/>
</dbReference>
<keyword evidence="11 13" id="KW-0739">Sodium transport</keyword>
<organism evidence="15 16">
    <name type="scientific">Pristionchus pacificus</name>
    <name type="common">Parasitic nematode worm</name>
    <dbReference type="NCBI Taxonomy" id="54126"/>
    <lineage>
        <taxon>Eukaryota</taxon>
        <taxon>Metazoa</taxon>
        <taxon>Ecdysozoa</taxon>
        <taxon>Nematoda</taxon>
        <taxon>Chromadorea</taxon>
        <taxon>Rhabditida</taxon>
        <taxon>Rhabditina</taxon>
        <taxon>Diplogasteromorpha</taxon>
        <taxon>Diplogasteroidea</taxon>
        <taxon>Neodiplogasteridae</taxon>
        <taxon>Pristionchus</taxon>
    </lineage>
</organism>
<keyword evidence="4 13" id="KW-0894">Sodium channel</keyword>
<evidence type="ECO:0000256" key="7">
    <source>
        <dbReference type="ARBA" id="ARBA00023053"/>
    </source>
</evidence>
<evidence type="ECO:0000256" key="1">
    <source>
        <dbReference type="ARBA" id="ARBA00004141"/>
    </source>
</evidence>
<evidence type="ECO:0000256" key="2">
    <source>
        <dbReference type="ARBA" id="ARBA00007193"/>
    </source>
</evidence>
<feature type="compositionally biased region" description="Basic residues" evidence="14">
    <location>
        <begin position="748"/>
        <end position="760"/>
    </location>
</feature>
<feature type="compositionally biased region" description="Basic and acidic residues" evidence="14">
    <location>
        <begin position="841"/>
        <end position="858"/>
    </location>
</feature>
<keyword evidence="5 13" id="KW-0812">Transmembrane</keyword>
<evidence type="ECO:0000256" key="3">
    <source>
        <dbReference type="ARBA" id="ARBA00022448"/>
    </source>
</evidence>
<comment type="subcellular location">
    <subcellularLocation>
        <location evidence="1">Membrane</location>
        <topology evidence="1">Multi-pass membrane protein</topology>
    </subcellularLocation>
</comment>
<evidence type="ECO:0000256" key="4">
    <source>
        <dbReference type="ARBA" id="ARBA00022461"/>
    </source>
</evidence>
<evidence type="ECO:0000256" key="12">
    <source>
        <dbReference type="ARBA" id="ARBA00023303"/>
    </source>
</evidence>
<evidence type="ECO:0000256" key="11">
    <source>
        <dbReference type="ARBA" id="ARBA00023201"/>
    </source>
</evidence>
<evidence type="ECO:0000256" key="9">
    <source>
        <dbReference type="ARBA" id="ARBA00023136"/>
    </source>
</evidence>
<name>A0A2A6CCH1_PRIPA</name>
<keyword evidence="6" id="KW-1133">Transmembrane helix</keyword>
<dbReference type="EnsemblMetazoa" id="PPA22913.1">
    <property type="protein sequence ID" value="PPA22913.1"/>
    <property type="gene ID" value="WBGene00112467"/>
</dbReference>
<evidence type="ECO:0000313" key="16">
    <source>
        <dbReference type="Proteomes" id="UP000005239"/>
    </source>
</evidence>
<keyword evidence="9" id="KW-0472">Membrane</keyword>
<keyword evidence="8 13" id="KW-0406">Ion transport</keyword>
<evidence type="ECO:0000256" key="6">
    <source>
        <dbReference type="ARBA" id="ARBA00022989"/>
    </source>
</evidence>
<dbReference type="Gene3D" id="2.60.470.10">
    <property type="entry name" value="Acid-sensing ion channels like domains"/>
    <property type="match status" value="1"/>
</dbReference>
<evidence type="ECO:0000256" key="13">
    <source>
        <dbReference type="RuleBase" id="RU000679"/>
    </source>
</evidence>
<evidence type="ECO:0000313" key="15">
    <source>
        <dbReference type="EnsemblMetazoa" id="PPA22913.1"/>
    </source>
</evidence>
<feature type="compositionally biased region" description="Polar residues" evidence="14">
    <location>
        <begin position="813"/>
        <end position="825"/>
    </location>
</feature>
<keyword evidence="10" id="KW-0325">Glycoprotein</keyword>
<evidence type="ECO:0000256" key="8">
    <source>
        <dbReference type="ARBA" id="ARBA00023065"/>
    </source>
</evidence>
<dbReference type="AlphaFoldDB" id="A0A2A6CCH1"/>
<proteinExistence type="inferred from homology"/>
<accession>A0A8R1UIE6</accession>
<dbReference type="GO" id="GO:0005886">
    <property type="term" value="C:plasma membrane"/>
    <property type="evidence" value="ECO:0000318"/>
    <property type="project" value="GO_Central"/>
</dbReference>
<gene>
    <name evidence="15" type="primary">WBGene00112467</name>
</gene>
<evidence type="ECO:0000256" key="5">
    <source>
        <dbReference type="ARBA" id="ARBA00022692"/>
    </source>
</evidence>
<dbReference type="Gene3D" id="1.10.287.770">
    <property type="entry name" value="YojJ-like"/>
    <property type="match status" value="1"/>
</dbReference>
<sequence length="864" mass="96943">MIPSIRFEQPEGEKVPDRADPEPGGAKNGTMKPKDGPELPNKTRIPSTSSTSTFSGSDSDTTEDKTRLGANGWNTFTRNTRRLSNTATHMIIKVPVKMRKVAELDGVSSLDRETKHFVSITAMHGVKRVYDSRGLYKLFWATMVVLCAGVLIQQLQKIIESYHEQPITTQMEIKRMRSSFGGSEALDEVLFPKITICNFNPIRKSYIRHLNASGDFSLDVLRYLMLFNNDVLTTYGNGNEVMLSRMDKELREYEEMHPNFTFHRFFYDAGFRCEDILKSCSFAGRPFDCCKYSSPRLTSLGRCHEIALSHASVEWMKKQTEGGDKAGLQLVLDTHLNEQVKDIQDNDEAVLSNQFENGFRFYVVEPETSTYTSSQGINVSPGSCVYSALVAKKYELLKPEEWGNCTDEWPKSYSGNNTKLKYQSLDCMTKCKARTFNEKCGCSPFIYDIDNEYSSCSPFQTYLCMKKHILINVNETSEEFSWPACDECKAECQKWEFLSYNSYSHGFTGAALSWLQARNANWTAEVVKSNFLTINVFFRDMSYSVFRQEQASSLVQTLSNMGGTMGLFLGMSVLTMIESVIYICKAEMQETDETIKTIRGIGSNTLKDAMEQLQGAAGTIKRWRPKFSVSGKPSSKPSTPVGPPPVIQPWAKQSKKMSTTSDISAFTGYDNDTFHDDVFEPEKKCDTEVIELAINLKDLKREIRKQSGIEMDAIFVSFVMEKSFRCRWKVLITPLRKRSTSYKSPAIGRRKQSDRPRRRNMSLSGPLPSDGFYNDGPPTPGSSVHGAGFTLGPCPRANSLGGPNSPKVPSPLAFSSSIPHISPHNTLEPLPPMAEDSEGEEAARSRRGSKEGDKDKPANSDSIV</sequence>
<dbReference type="PANTHER" id="PTHR11690:SF222">
    <property type="entry name" value="AMILORIDE-SENSITIVE SODIUM CHANNEL SUBUNIT GAMMA"/>
    <property type="match status" value="1"/>
</dbReference>
<dbReference type="GO" id="GO:0035725">
    <property type="term" value="P:sodium ion transmembrane transport"/>
    <property type="evidence" value="ECO:0000318"/>
    <property type="project" value="GO_Central"/>
</dbReference>
<feature type="compositionally biased region" description="Low complexity" evidence="14">
    <location>
        <begin position="47"/>
        <end position="59"/>
    </location>
</feature>
<dbReference type="Proteomes" id="UP000005239">
    <property type="component" value="Unassembled WGS sequence"/>
</dbReference>
<evidence type="ECO:0000256" key="10">
    <source>
        <dbReference type="ARBA" id="ARBA00023180"/>
    </source>
</evidence>
<dbReference type="Pfam" id="PF00858">
    <property type="entry name" value="ASC"/>
    <property type="match status" value="1"/>
</dbReference>
<evidence type="ECO:0000256" key="14">
    <source>
        <dbReference type="SAM" id="MobiDB-lite"/>
    </source>
</evidence>
<accession>A0A2A6CCH1</accession>